<dbReference type="SUPFAM" id="SSF102712">
    <property type="entry name" value="JAB1/MPN domain"/>
    <property type="match status" value="1"/>
</dbReference>
<name>A0A2M7QIP1_9BACT</name>
<sequence length="656" mass="74296">TITTLQDEERTQELINKANHNFTTNDHRPTTDNQTTPTSPRLRGANRINTLTTYEEEQLRLLSEGYEVKEEEIPLTPTQEPTTKEPIVVKPKIEKPIRINVVKKPGKKEDLVRIIDQNFPKPIVITIEDIKKLPKPEEIKVDLKPTLTELNLSEQFTNRQQLDEHTAITPLIPLTGLSDERGNYFYFSLAQKQNNGSTQYSSCLILQNNQNEYIPVGHVDYGTLPTEPTKAACCMSLVDDILKSLPEASQPNHAKIINDFFCQKGSDYAVHINPNFKGKGLGKMLWELSLAQAEIEKINIIEIIADATVGKDPDKPGDSFYKHLGAYPIFYIIRPEVVTIPGHEPVTKTPDLVSGENLFASTCLTDQQINNLRNVFIPKPEPEIIRPVLGEAQITIDTKDLAFQQEEQEITGLVKEQLEFITFMTENAEEPETLDIVVHPSETAKRSLRELPNQDEYDAVFGQPSPSHETVVFDNSVFGFLDYYNRRLQDQDDPTNRKERGLLFMGQRCQTQNGRKWTHITGVMPQWNQNRHSGRKTIIPSEFAEANRIANRDNPNNITVAWSHTHPSWNPGPSSDDDFIINNFSMIALIDNPLDGRIGIYNNEGGIIQNLGGFIILKPKLEPGDSYDKDQLYHDRTYWTGQNIGDGSGRIIPPTL</sequence>
<dbReference type="EMBL" id="PFLI01000125">
    <property type="protein sequence ID" value="PIY71898.1"/>
    <property type="molecule type" value="Genomic_DNA"/>
</dbReference>
<feature type="non-terminal residue" evidence="2">
    <location>
        <position position="1"/>
    </location>
</feature>
<comment type="caution">
    <text evidence="2">The sequence shown here is derived from an EMBL/GenBank/DDBJ whole genome shotgun (WGS) entry which is preliminary data.</text>
</comment>
<organism evidence="2 3">
    <name type="scientific">Candidatus Roizmanbacteria bacterium CG_4_10_14_0_8_um_filter_33_9</name>
    <dbReference type="NCBI Taxonomy" id="1974826"/>
    <lineage>
        <taxon>Bacteria</taxon>
        <taxon>Candidatus Roizmaniibacteriota</taxon>
    </lineage>
</organism>
<evidence type="ECO:0008006" key="4">
    <source>
        <dbReference type="Google" id="ProtNLM"/>
    </source>
</evidence>
<dbReference type="AlphaFoldDB" id="A0A2M7QIP1"/>
<evidence type="ECO:0000313" key="3">
    <source>
        <dbReference type="Proteomes" id="UP000229401"/>
    </source>
</evidence>
<evidence type="ECO:0000313" key="2">
    <source>
        <dbReference type="EMBL" id="PIY71898.1"/>
    </source>
</evidence>
<proteinExistence type="predicted"/>
<accession>A0A2M7QIP1</accession>
<evidence type="ECO:0000256" key="1">
    <source>
        <dbReference type="SAM" id="MobiDB-lite"/>
    </source>
</evidence>
<protein>
    <recommendedName>
        <fullName evidence="4">JAB domain-containing protein</fullName>
    </recommendedName>
</protein>
<reference evidence="3" key="1">
    <citation type="submission" date="2017-09" db="EMBL/GenBank/DDBJ databases">
        <title>Depth-based differentiation of microbial function through sediment-hosted aquifers and enrichment of novel symbionts in the deep terrestrial subsurface.</title>
        <authorList>
            <person name="Probst A.J."/>
            <person name="Ladd B."/>
            <person name="Jarett J.K."/>
            <person name="Geller-Mcgrath D.E."/>
            <person name="Sieber C.M.K."/>
            <person name="Emerson J.B."/>
            <person name="Anantharaman K."/>
            <person name="Thomas B.C."/>
            <person name="Malmstrom R."/>
            <person name="Stieglmeier M."/>
            <person name="Klingl A."/>
            <person name="Woyke T."/>
            <person name="Ryan C.M."/>
            <person name="Banfield J.F."/>
        </authorList>
    </citation>
    <scope>NUCLEOTIDE SEQUENCE [LARGE SCALE GENOMIC DNA]</scope>
</reference>
<gene>
    <name evidence="2" type="ORF">COY87_03725</name>
</gene>
<dbReference type="Proteomes" id="UP000229401">
    <property type="component" value="Unassembled WGS sequence"/>
</dbReference>
<feature type="region of interest" description="Disordered" evidence="1">
    <location>
        <begin position="19"/>
        <end position="43"/>
    </location>
</feature>